<reference evidence="1" key="1">
    <citation type="journal article" date="2020" name="Nature">
        <title>Giant virus diversity and host interactions through global metagenomics.</title>
        <authorList>
            <person name="Schulz F."/>
            <person name="Roux S."/>
            <person name="Paez-Espino D."/>
            <person name="Jungbluth S."/>
            <person name="Walsh D.A."/>
            <person name="Denef V.J."/>
            <person name="McMahon K.D."/>
            <person name="Konstantinidis K.T."/>
            <person name="Eloe-Fadrosh E.A."/>
            <person name="Kyrpides N.C."/>
            <person name="Woyke T."/>
        </authorList>
    </citation>
    <scope>NUCLEOTIDE SEQUENCE</scope>
    <source>
        <strain evidence="1">GVMAG-M-3300009182-46</strain>
    </source>
</reference>
<organism evidence="1">
    <name type="scientific">viral metagenome</name>
    <dbReference type="NCBI Taxonomy" id="1070528"/>
    <lineage>
        <taxon>unclassified sequences</taxon>
        <taxon>metagenomes</taxon>
        <taxon>organismal metagenomes</taxon>
    </lineage>
</organism>
<dbReference type="AlphaFoldDB" id="A0A6C0F2L0"/>
<evidence type="ECO:0000313" key="1">
    <source>
        <dbReference type="EMBL" id="QHT35826.1"/>
    </source>
</evidence>
<name>A0A6C0F2L0_9ZZZZ</name>
<accession>A0A6C0F2L0</accession>
<protein>
    <submittedName>
        <fullName evidence="1">Uncharacterized protein</fullName>
    </submittedName>
</protein>
<proteinExistence type="predicted"/>
<dbReference type="EMBL" id="MN739027">
    <property type="protein sequence ID" value="QHT35826.1"/>
    <property type="molecule type" value="Genomic_DNA"/>
</dbReference>
<sequence length="145" mass="16812">MNSRIKLAQLLQKDAEKKLVLAKPESQPTVPSFTKISNETKETIISAVDTSSCSYTKLDLTKKNDKTKEITFEFLDDNDNSVGSYTYKCNDQKIYNKIINLQENFFNKVKTKSSGDFYCCINRNDSTPEFYWKFTSNELHFETNK</sequence>